<dbReference type="Proteomes" id="UP000030710">
    <property type="component" value="Unassembled WGS sequence"/>
</dbReference>
<keyword evidence="1" id="KW-0472">Membrane</keyword>
<dbReference type="HOGENOM" id="CLU_1598986_0_0_2"/>
<keyword evidence="1" id="KW-0812">Transmembrane</keyword>
<name>U1NAU8_9EURY</name>
<feature type="transmembrane region" description="Helical" evidence="1">
    <location>
        <begin position="106"/>
        <end position="126"/>
    </location>
</feature>
<protein>
    <submittedName>
        <fullName evidence="2">Uncharacterized protein</fullName>
    </submittedName>
</protein>
<proteinExistence type="predicted"/>
<sequence length="166" mass="18461">MTVTTASQCENNLADVAQIKCVLSRLIWSVSCPPTPTAIPVGISVIVWADSMTDASAFSPTRGVCYHLQRRQVLCVISLSSENNHSRVSPLYSHNSLFECVHRQSIFLQILTVSLFLIIWKPVFALNNTQFTHTSQHTFDGLITGFLFVAISSQSTLNICHCELYI</sequence>
<evidence type="ECO:0000256" key="1">
    <source>
        <dbReference type="SAM" id="Phobius"/>
    </source>
</evidence>
<keyword evidence="1" id="KW-1133">Transmembrane helix</keyword>
<evidence type="ECO:0000313" key="3">
    <source>
        <dbReference type="Proteomes" id="UP000030710"/>
    </source>
</evidence>
<evidence type="ECO:0000313" key="2">
    <source>
        <dbReference type="EMBL" id="ERG93743.1"/>
    </source>
</evidence>
<reference evidence="2 3" key="1">
    <citation type="journal article" date="2013" name="PLoS ONE">
        <title>Assembly-driven community genomics of a hypersaline microbial ecosystem.</title>
        <authorList>
            <person name="Podell S."/>
            <person name="Ugalde J.A."/>
            <person name="Narasingarao P."/>
            <person name="Banfield J.F."/>
            <person name="Heidelberg K.B."/>
            <person name="Allen E.E."/>
        </authorList>
    </citation>
    <scope>NUCLEOTIDE SEQUENCE [LARGE SCALE GENOMIC DNA]</scope>
    <source>
        <strain evidence="3">J07HQW2</strain>
    </source>
</reference>
<organism evidence="2 3">
    <name type="scientific">Haloquadratum walsbyi J07HQW2</name>
    <dbReference type="NCBI Taxonomy" id="1238425"/>
    <lineage>
        <taxon>Archaea</taxon>
        <taxon>Methanobacteriati</taxon>
        <taxon>Methanobacteriota</taxon>
        <taxon>Stenosarchaea group</taxon>
        <taxon>Halobacteria</taxon>
        <taxon>Halobacteriales</taxon>
        <taxon>Haloferacaceae</taxon>
        <taxon>Haloquadratum</taxon>
    </lineage>
</organism>
<dbReference type="AlphaFoldDB" id="U1NAU8"/>
<accession>U1NAU8</accession>
<gene>
    <name evidence="2" type="ORF">J07HQW2_00177</name>
</gene>
<dbReference type="EMBL" id="KE356561">
    <property type="protein sequence ID" value="ERG93743.1"/>
    <property type="molecule type" value="Genomic_DNA"/>
</dbReference>